<organism evidence="1 2">
    <name type="scientific">Candidatus Neomicrothrix parvicella RN1</name>
    <dbReference type="NCBI Taxonomy" id="1229780"/>
    <lineage>
        <taxon>Bacteria</taxon>
        <taxon>Bacillati</taxon>
        <taxon>Actinomycetota</taxon>
        <taxon>Acidimicrobiia</taxon>
        <taxon>Acidimicrobiales</taxon>
        <taxon>Microthrixaceae</taxon>
        <taxon>Candidatus Neomicrothrix</taxon>
    </lineage>
</organism>
<sequence>MKPSPSGLMAAARRAAASASRSSGVYVARLGADGQLIYVGMAGPRSGWGVRGRLKA</sequence>
<accession>R4Z688</accession>
<evidence type="ECO:0008006" key="3">
    <source>
        <dbReference type="Google" id="ProtNLM"/>
    </source>
</evidence>
<proteinExistence type="predicted"/>
<keyword evidence="2" id="KW-1185">Reference proteome</keyword>
<dbReference type="HOGENOM" id="CLU_3005592_0_0_11"/>
<evidence type="ECO:0000313" key="2">
    <source>
        <dbReference type="Proteomes" id="UP000018291"/>
    </source>
</evidence>
<name>R4Z688_9ACTN</name>
<dbReference type="EMBL" id="CANL01000030">
    <property type="protein sequence ID" value="CCM64307.1"/>
    <property type="molecule type" value="Genomic_DNA"/>
</dbReference>
<reference evidence="1 2" key="1">
    <citation type="journal article" date="2013" name="ISME J.">
        <title>Metabolic model for the filamentous 'Candidatus Microthrix parvicella' based on genomic and metagenomic analyses.</title>
        <authorList>
            <person name="Jon McIlroy S."/>
            <person name="Kristiansen R."/>
            <person name="Albertsen M."/>
            <person name="Michael Karst S."/>
            <person name="Rossetti S."/>
            <person name="Lund Nielsen J."/>
            <person name="Tandoi V."/>
            <person name="James Seviour R."/>
            <person name="Nielsen P.H."/>
        </authorList>
    </citation>
    <scope>NUCLEOTIDE SEQUENCE [LARGE SCALE GENOMIC DNA]</scope>
    <source>
        <strain evidence="1 2">RN1</strain>
    </source>
</reference>
<protein>
    <recommendedName>
        <fullName evidence="3">GIY-YIG domain-containing protein</fullName>
    </recommendedName>
</protein>
<dbReference type="AlphaFoldDB" id="R4Z688"/>
<dbReference type="STRING" id="1229780.BN381_360009"/>
<dbReference type="Proteomes" id="UP000018291">
    <property type="component" value="Unassembled WGS sequence"/>
</dbReference>
<comment type="caution">
    <text evidence="1">The sequence shown here is derived from an EMBL/GenBank/DDBJ whole genome shotgun (WGS) entry which is preliminary data.</text>
</comment>
<gene>
    <name evidence="1" type="ORF">BN381_360009</name>
</gene>
<evidence type="ECO:0000313" key="1">
    <source>
        <dbReference type="EMBL" id="CCM64307.1"/>
    </source>
</evidence>